<dbReference type="InterPro" id="IPR012878">
    <property type="entry name" value="Beta-AFase-like_GH127_cat"/>
</dbReference>
<dbReference type="Pfam" id="PF20737">
    <property type="entry name" value="Glyco_hydro127C"/>
    <property type="match status" value="1"/>
</dbReference>
<dbReference type="InterPro" id="IPR008928">
    <property type="entry name" value="6-hairpin_glycosidase_sf"/>
</dbReference>
<dbReference type="RefSeq" id="XP_024773366.1">
    <property type="nucleotide sequence ID" value="XM_024917392.1"/>
</dbReference>
<keyword evidence="4" id="KW-0378">Hydrolase</keyword>
<dbReference type="Pfam" id="PF20736">
    <property type="entry name" value="Glyco_hydro127M"/>
    <property type="match status" value="1"/>
</dbReference>
<reference evidence="4 5" key="1">
    <citation type="submission" date="2016-07" db="EMBL/GenBank/DDBJ databases">
        <title>Multiple horizontal gene transfer events from other fungi enriched the ability of initially mycotrophic Trichoderma (Ascomycota) to feed on dead plant biomass.</title>
        <authorList>
            <consortium name="DOE Joint Genome Institute"/>
            <person name="Aerts A."/>
            <person name="Atanasova L."/>
            <person name="Chenthamara K."/>
            <person name="Zhang J."/>
            <person name="Grujic M."/>
            <person name="Henrissat B."/>
            <person name="Kuo A."/>
            <person name="Salamov A."/>
            <person name="Lipzen A."/>
            <person name="Labutti K."/>
            <person name="Barry K."/>
            <person name="Miao Y."/>
            <person name="Rahimi M.J."/>
            <person name="Shen Q."/>
            <person name="Grigoriev I.V."/>
            <person name="Kubicek C.P."/>
            <person name="Druzhinina I.S."/>
        </authorList>
    </citation>
    <scope>NUCLEOTIDE SEQUENCE [LARGE SCALE GENOMIC DNA]</scope>
    <source>
        <strain evidence="4 5">CBS 226.95</strain>
    </source>
</reference>
<dbReference type="InterPro" id="IPR049046">
    <property type="entry name" value="Beta-AFase-like_GH127_middle"/>
</dbReference>
<dbReference type="InterPro" id="IPR049049">
    <property type="entry name" value="Beta-AFase-like_GH127_C"/>
</dbReference>
<dbReference type="GO" id="GO:0016787">
    <property type="term" value="F:hydrolase activity"/>
    <property type="evidence" value="ECO:0007669"/>
    <property type="project" value="UniProtKB-KW"/>
</dbReference>
<keyword evidence="5" id="KW-1185">Reference proteome</keyword>
<dbReference type="InterPro" id="IPR049174">
    <property type="entry name" value="Beta-AFase-like"/>
</dbReference>
<dbReference type="Proteomes" id="UP000241690">
    <property type="component" value="Unassembled WGS sequence"/>
</dbReference>
<dbReference type="PANTHER" id="PTHR43465">
    <property type="entry name" value="DUF1680 DOMAIN PROTEIN (AFU_ORTHOLOGUE AFUA_1G08910)"/>
    <property type="match status" value="1"/>
</dbReference>
<evidence type="ECO:0000259" key="1">
    <source>
        <dbReference type="Pfam" id="PF07944"/>
    </source>
</evidence>
<evidence type="ECO:0000259" key="2">
    <source>
        <dbReference type="Pfam" id="PF20736"/>
    </source>
</evidence>
<dbReference type="GeneID" id="36625961"/>
<feature type="domain" description="Non-reducing end beta-L-arabinofuranosidase-like GH127 C-terminal" evidence="3">
    <location>
        <begin position="541"/>
        <end position="658"/>
    </location>
</feature>
<dbReference type="STRING" id="983964.A0A2T4A9C3"/>
<evidence type="ECO:0000313" key="5">
    <source>
        <dbReference type="Proteomes" id="UP000241690"/>
    </source>
</evidence>
<dbReference type="AlphaFoldDB" id="A0A2T4A9C3"/>
<proteinExistence type="predicted"/>
<dbReference type="PANTHER" id="PTHR43465:SF2">
    <property type="entry name" value="DUF1680 DOMAIN PROTEIN (AFU_ORTHOLOGUE AFUA_1G08910)"/>
    <property type="match status" value="1"/>
</dbReference>
<dbReference type="EMBL" id="KZ679681">
    <property type="protein sequence ID" value="PTB53689.1"/>
    <property type="molecule type" value="Genomic_DNA"/>
</dbReference>
<feature type="domain" description="Non-reducing end beta-L-arabinofuranosidase-like GH127 catalytic" evidence="1">
    <location>
        <begin position="16"/>
        <end position="426"/>
    </location>
</feature>
<sequence length="664" mass="75442">MAYPQKAFVSTTFSSPSFISRRRQAVYANTLLYQLTVLKETGRYDAFKLNWHPSYSDKPNVWPVPNHLFWDSDVAKWIEGACYFLSWKYNAEIDAAVKELVEMIRSAQQEDGYLNIHFTVVDPKGRFTNLRDLHELYNAGHLIEAALAHQDYYGNDLLLQPILEYVDLLYKTFGPGPDQKHGYPGHPEIELALLRLFDKTKDPRHRALAQYFIEERGNPHGQDGRHYYDVEAELRGEGEHERPAYWTEERSFWYQQAHKPIIEQETIEGHSVRAMYLLTAVADLVRIDNTGNTGALRNALARLWTNMVDKKMYLTGGIGAMKQWEGFGIDYFLPSGTDEGGCYAETCAGIGVMMLAERMLQLDLDAKFADVMELCFYNAVLTGMSVNGKQFTYVNQLASTDTDLSKRAEWFTCACCPPNMARLLGYIGGYLWSQKADEKSKSVEVAVHMYSSAIIKIPTGDTTVELEQKSNWPWDGKINFAIRNASEVATTIKLRIPGWATDWKLSPSTPESVLEKGYLTLSPDWLKRHNTFELDIPLKPRFITPHPYTNQDIVALARGPLIYCLEDFDNSWVEDHFKSLVLDPAGNISEEVASDPELGEPCVTLTAHNSAFLRVEESLGPLVPLGKATVKERPAVQQLKFIPYCLRDNRGGKGHMRVGIRRKH</sequence>
<dbReference type="Pfam" id="PF07944">
    <property type="entry name" value="Beta-AFase-like_GH127_cat"/>
    <property type="match status" value="1"/>
</dbReference>
<accession>A0A2T4A9C3</accession>
<feature type="domain" description="Non-reducing end beta-L-arabinofuranosidase-like GH127 middle" evidence="2">
    <location>
        <begin position="445"/>
        <end position="537"/>
    </location>
</feature>
<protein>
    <submittedName>
        <fullName evidence="4">Glycoside hydrolase family 127 protein</fullName>
    </submittedName>
</protein>
<dbReference type="GO" id="GO:0005975">
    <property type="term" value="P:carbohydrate metabolic process"/>
    <property type="evidence" value="ECO:0007669"/>
    <property type="project" value="InterPro"/>
</dbReference>
<gene>
    <name evidence="4" type="ORF">M431DRAFT_495654</name>
</gene>
<evidence type="ECO:0000259" key="3">
    <source>
        <dbReference type="Pfam" id="PF20737"/>
    </source>
</evidence>
<evidence type="ECO:0000313" key="4">
    <source>
        <dbReference type="EMBL" id="PTB53689.1"/>
    </source>
</evidence>
<organism evidence="4 5">
    <name type="scientific">Trichoderma harzianum CBS 226.95</name>
    <dbReference type="NCBI Taxonomy" id="983964"/>
    <lineage>
        <taxon>Eukaryota</taxon>
        <taxon>Fungi</taxon>
        <taxon>Dikarya</taxon>
        <taxon>Ascomycota</taxon>
        <taxon>Pezizomycotina</taxon>
        <taxon>Sordariomycetes</taxon>
        <taxon>Hypocreomycetidae</taxon>
        <taxon>Hypocreales</taxon>
        <taxon>Hypocreaceae</taxon>
        <taxon>Trichoderma</taxon>
    </lineage>
</organism>
<name>A0A2T4A9C3_TRIHA</name>
<dbReference type="SUPFAM" id="SSF48208">
    <property type="entry name" value="Six-hairpin glycosidases"/>
    <property type="match status" value="1"/>
</dbReference>